<sequence>MCDIMIDIQQTGTGDIDLSTGDLLYGESTGQHQRDILLSGKGHYKEFPELGVGALDFINDNEPENFYRAVRKEFTRDGMKVTKVSMDETLARYEESDDKA</sequence>
<dbReference type="AlphaFoldDB" id="A0A015U7W0"/>
<dbReference type="Proteomes" id="UP000020773">
    <property type="component" value="Unassembled WGS sequence"/>
</dbReference>
<gene>
    <name evidence="3" type="ORF">M125_0174</name>
    <name evidence="2" type="ORF">M125_0266</name>
    <name evidence="1" type="ORF">M125_0353</name>
</gene>
<proteinExistence type="predicted"/>
<dbReference type="PATRIC" id="fig|1339316.3.peg.176"/>
<protein>
    <submittedName>
        <fullName evidence="1">Uncharacterized protein</fullName>
    </submittedName>
</protein>
<accession>A0A015U7W0</accession>
<evidence type="ECO:0000313" key="3">
    <source>
        <dbReference type="EMBL" id="EXY93080.1"/>
    </source>
</evidence>
<evidence type="ECO:0000313" key="1">
    <source>
        <dbReference type="EMBL" id="EXY92909.1"/>
    </source>
</evidence>
<reference evidence="1 4" key="1">
    <citation type="submission" date="2014-02" db="EMBL/GenBank/DDBJ databases">
        <authorList>
            <person name="Sears C."/>
            <person name="Carroll K."/>
            <person name="Sack B.R."/>
            <person name="Qadri F."/>
            <person name="Myers L.L."/>
            <person name="Chung G.-T."/>
            <person name="Escheverria P."/>
            <person name="Fraser C.M."/>
            <person name="Sadzewicz L."/>
            <person name="Shefchek K.A."/>
            <person name="Tallon L."/>
            <person name="Das S.P."/>
            <person name="Daugherty S."/>
            <person name="Mongodin E.F."/>
        </authorList>
    </citation>
    <scope>NUCLEOTIDE SEQUENCE [LARGE SCALE GENOMIC DNA]</scope>
    <source>
        <strain evidence="1">3998T</strain>
        <strain evidence="4">3998T(B)3</strain>
    </source>
</reference>
<comment type="caution">
    <text evidence="1">The sequence shown here is derived from an EMBL/GenBank/DDBJ whole genome shotgun (WGS) entry which is preliminary data.</text>
</comment>
<dbReference type="EMBL" id="JGDB01000008">
    <property type="protein sequence ID" value="EXY92985.1"/>
    <property type="molecule type" value="Genomic_DNA"/>
</dbReference>
<name>A0A015U7W0_BACFG</name>
<organism evidence="1 4">
    <name type="scientific">Bacteroides fragilis str. 3998T(B)3</name>
    <dbReference type="NCBI Taxonomy" id="1339316"/>
    <lineage>
        <taxon>Bacteria</taxon>
        <taxon>Pseudomonadati</taxon>
        <taxon>Bacteroidota</taxon>
        <taxon>Bacteroidia</taxon>
        <taxon>Bacteroidales</taxon>
        <taxon>Bacteroidaceae</taxon>
        <taxon>Bacteroides</taxon>
    </lineage>
</organism>
<dbReference type="EMBL" id="JGDB01000009">
    <property type="protein sequence ID" value="EXY92909.1"/>
    <property type="molecule type" value="Genomic_DNA"/>
</dbReference>
<evidence type="ECO:0000313" key="4">
    <source>
        <dbReference type="Proteomes" id="UP000020773"/>
    </source>
</evidence>
<dbReference type="EMBL" id="JGDB01000006">
    <property type="protein sequence ID" value="EXY93080.1"/>
    <property type="molecule type" value="Genomic_DNA"/>
</dbReference>
<evidence type="ECO:0000313" key="2">
    <source>
        <dbReference type="EMBL" id="EXY92985.1"/>
    </source>
</evidence>